<proteinExistence type="predicted"/>
<gene>
    <name evidence="1" type="ORF">ADCFC_21820</name>
</gene>
<accession>A0A6F8SNJ9</accession>
<reference evidence="2" key="2">
    <citation type="submission" date="2020-03" db="EMBL/GenBank/DDBJ databases">
        <title>Complete Genome Sequence of Adlercreutzia sp. strain 8CFCBH1 Producing Equol, Isolated from Healthy Japanese Feces.</title>
        <authorList>
            <person name="Ogata Y."/>
            <person name="Sakamoto M."/>
            <person name="Ohkuma M."/>
            <person name="Hattori M."/>
            <person name="Suda W."/>
        </authorList>
    </citation>
    <scope>NUCLEOTIDE SEQUENCE [LARGE SCALE GENOMIC DNA]</scope>
    <source>
        <strain evidence="2">8CFCBH1</strain>
    </source>
</reference>
<dbReference type="Proteomes" id="UP000501727">
    <property type="component" value="Chromosome"/>
</dbReference>
<dbReference type="KEGG" id="ahat:ADCFC_23040"/>
<evidence type="ECO:0000313" key="2">
    <source>
        <dbReference type="Proteomes" id="UP000501727"/>
    </source>
</evidence>
<dbReference type="EMBL" id="AP022829">
    <property type="protein sequence ID" value="BCA89685.1"/>
    <property type="molecule type" value="Genomic_DNA"/>
</dbReference>
<dbReference type="RefSeq" id="WP_173114702.1">
    <property type="nucleotide sequence ID" value="NZ_AP022829.1"/>
</dbReference>
<protein>
    <submittedName>
        <fullName evidence="1">Uncharacterized protein</fullName>
    </submittedName>
</protein>
<evidence type="ECO:0000313" key="1">
    <source>
        <dbReference type="EMBL" id="BCA89685.1"/>
    </source>
</evidence>
<keyword evidence="2" id="KW-1185">Reference proteome</keyword>
<organism evidence="1 2">
    <name type="scientific">Adlercreutzia hattorii</name>
    <dbReference type="NCBI Taxonomy" id="2707299"/>
    <lineage>
        <taxon>Bacteria</taxon>
        <taxon>Bacillati</taxon>
        <taxon>Actinomycetota</taxon>
        <taxon>Coriobacteriia</taxon>
        <taxon>Eggerthellales</taxon>
        <taxon>Eggerthellaceae</taxon>
        <taxon>Adlercreutzia</taxon>
    </lineage>
</organism>
<dbReference type="AlphaFoldDB" id="A0A6F8SNJ9"/>
<sequence>MVSFPPDFLIERRAIIADKINGENTIGVEFSLDGGTSWTRHDTAGTDSVR</sequence>
<name>A0A6F8SNJ9_9ACTN</name>
<reference evidence="2" key="1">
    <citation type="journal article" date="2020" name="Microbiol. Resour. Announc.">
        <title>Complete Genome Sequence of Adlercreutzia sp. Strain 8CFCBH1, a Potent Producer of Equol, Isolated from Healthy Japanese Feces.</title>
        <authorList>
            <person name="Ogata Y."/>
            <person name="Sakamoto M."/>
            <person name="Ohkuma M."/>
            <person name="Hattori M."/>
            <person name="Suda W."/>
        </authorList>
    </citation>
    <scope>NUCLEOTIDE SEQUENCE [LARGE SCALE GENOMIC DNA]</scope>
    <source>
        <strain evidence="2">8CFCBH1</strain>
    </source>
</reference>